<organism evidence="2 3">
    <name type="scientific">Niveibacterium umoris</name>
    <dbReference type="NCBI Taxonomy" id="1193620"/>
    <lineage>
        <taxon>Bacteria</taxon>
        <taxon>Pseudomonadati</taxon>
        <taxon>Pseudomonadota</taxon>
        <taxon>Betaproteobacteria</taxon>
        <taxon>Rhodocyclales</taxon>
        <taxon>Rhodocyclaceae</taxon>
        <taxon>Niveibacterium</taxon>
    </lineage>
</organism>
<keyword evidence="1" id="KW-1133">Transmembrane helix</keyword>
<dbReference type="AlphaFoldDB" id="A0A840BPD1"/>
<feature type="transmembrane region" description="Helical" evidence="1">
    <location>
        <begin position="276"/>
        <end position="294"/>
    </location>
</feature>
<feature type="transmembrane region" description="Helical" evidence="1">
    <location>
        <begin position="165"/>
        <end position="190"/>
    </location>
</feature>
<name>A0A840BPD1_9RHOO</name>
<dbReference type="Proteomes" id="UP000561045">
    <property type="component" value="Unassembled WGS sequence"/>
</dbReference>
<keyword evidence="3" id="KW-1185">Reference proteome</keyword>
<reference evidence="2 3" key="1">
    <citation type="submission" date="2020-08" db="EMBL/GenBank/DDBJ databases">
        <title>Genomic Encyclopedia of Type Strains, Phase IV (KMG-IV): sequencing the most valuable type-strain genomes for metagenomic binning, comparative biology and taxonomic classification.</title>
        <authorList>
            <person name="Goeker M."/>
        </authorList>
    </citation>
    <scope>NUCLEOTIDE SEQUENCE [LARGE SCALE GENOMIC DNA]</scope>
    <source>
        <strain evidence="2 3">DSM 106739</strain>
    </source>
</reference>
<evidence type="ECO:0000313" key="3">
    <source>
        <dbReference type="Proteomes" id="UP000561045"/>
    </source>
</evidence>
<feature type="transmembrane region" description="Helical" evidence="1">
    <location>
        <begin position="330"/>
        <end position="353"/>
    </location>
</feature>
<evidence type="ECO:0000256" key="1">
    <source>
        <dbReference type="SAM" id="Phobius"/>
    </source>
</evidence>
<keyword evidence="1" id="KW-0812">Transmembrane</keyword>
<evidence type="ECO:0000313" key="2">
    <source>
        <dbReference type="EMBL" id="MBB4012706.1"/>
    </source>
</evidence>
<feature type="transmembrane region" description="Helical" evidence="1">
    <location>
        <begin position="12"/>
        <end position="34"/>
    </location>
</feature>
<feature type="transmembrane region" description="Helical" evidence="1">
    <location>
        <begin position="69"/>
        <end position="101"/>
    </location>
</feature>
<feature type="transmembrane region" description="Helical" evidence="1">
    <location>
        <begin position="113"/>
        <end position="129"/>
    </location>
</feature>
<dbReference type="EC" id="2.4.2.-" evidence="2"/>
<dbReference type="GO" id="GO:0016757">
    <property type="term" value="F:glycosyltransferase activity"/>
    <property type="evidence" value="ECO:0007669"/>
    <property type="project" value="UniProtKB-KW"/>
</dbReference>
<proteinExistence type="predicted"/>
<dbReference type="RefSeq" id="WP_207064249.1">
    <property type="nucleotide sequence ID" value="NZ_BAABLE010000011.1"/>
</dbReference>
<keyword evidence="1" id="KW-0472">Membrane</keyword>
<sequence length="549" mass="58748">MTGFARASQPGIRALVVPLALAILVVLIVASAWVSDDAYISFRVVDNFLSGRGLTWNPGERVQAFTHPLWLFALILVTAVVKSVFVAAIVLGVSLSVLGAFALLRMAQRRGELSLAIVAMALLASRAVFDFSTSGLENPLTAIVLIGLAARLLEPKSKTGLFAGLSIALLYLTRPDAPVLVLPLVLWHFVASRERGVFLRQFLAGVSPLVLWELFSLWYYGALVPNTAFAKLGAGLGAGELAWSGLRYLYDSFSHDPVTLTTVAVGASLAFWKGTVLHRAAAVGLLLHLGYIVVAGGDFMSGRFLTGTFVWALVLLATGTSPLRLRLPGLVIAVAACASIVIRINAVAAPVILPTSGIADERAAYSYATGIWVIASNGGVLEHPLASSGRELAQHGAQVIVGCYVGMLGFFAGPEVHIVDVMALTEPFLARLPGRDNPRVGHFERALPPGYFESLVAGQPQLNSSQLNELWRDVRHVASGDLTDPSRIGAIFRLLQYRAGKDVPGYDRNRLVMPGLDVVYPTDSAFSCLRIPYGGPSTFATGLRIPRFR</sequence>
<feature type="transmembrane region" description="Helical" evidence="1">
    <location>
        <begin position="300"/>
        <end position="318"/>
    </location>
</feature>
<dbReference type="EMBL" id="JACIET010000001">
    <property type="protein sequence ID" value="MBB4012706.1"/>
    <property type="molecule type" value="Genomic_DNA"/>
</dbReference>
<feature type="transmembrane region" description="Helical" evidence="1">
    <location>
        <begin position="202"/>
        <end position="221"/>
    </location>
</feature>
<keyword evidence="2" id="KW-0328">Glycosyltransferase</keyword>
<protein>
    <submittedName>
        <fullName evidence="2">Arabinofuranosyltransferase</fullName>
        <ecNumber evidence="2">2.4.2.-</ecNumber>
    </submittedName>
</protein>
<comment type="caution">
    <text evidence="2">The sequence shown here is derived from an EMBL/GenBank/DDBJ whole genome shotgun (WGS) entry which is preliminary data.</text>
</comment>
<accession>A0A840BPD1</accession>
<keyword evidence="2" id="KW-0808">Transferase</keyword>
<gene>
    <name evidence="2" type="ORF">GGR36_002014</name>
</gene>